<protein>
    <submittedName>
        <fullName evidence="1">Uncharacterized protein</fullName>
    </submittedName>
</protein>
<dbReference type="InterPro" id="IPR036590">
    <property type="entry name" value="SRAP-like"/>
</dbReference>
<organism evidence="1 2">
    <name type="scientific">Chryseobacterium camelliae</name>
    <dbReference type="NCBI Taxonomy" id="1265445"/>
    <lineage>
        <taxon>Bacteria</taxon>
        <taxon>Pseudomonadati</taxon>
        <taxon>Bacteroidota</taxon>
        <taxon>Flavobacteriia</taxon>
        <taxon>Flavobacteriales</taxon>
        <taxon>Weeksellaceae</taxon>
        <taxon>Chryseobacterium group</taxon>
        <taxon>Chryseobacterium</taxon>
    </lineage>
</organism>
<name>A0ABY7QKU7_9FLAO</name>
<dbReference type="EMBL" id="CP115859">
    <property type="protein sequence ID" value="WBV60250.1"/>
    <property type="molecule type" value="Genomic_DNA"/>
</dbReference>
<accession>A0ABY7QKU7</accession>
<keyword evidence="2" id="KW-1185">Reference proteome</keyword>
<dbReference type="Proteomes" id="UP001210978">
    <property type="component" value="Chromosome"/>
</dbReference>
<dbReference type="RefSeq" id="WP_271148586.1">
    <property type="nucleotide sequence ID" value="NZ_CP115859.1"/>
</dbReference>
<reference evidence="1 2" key="1">
    <citation type="submission" date="2023-01" db="EMBL/GenBank/DDBJ databases">
        <title>Complete genome of Chryseobacterium camelliae VAN22-5A.</title>
        <authorList>
            <person name="Zong G."/>
            <person name="Cao G."/>
        </authorList>
    </citation>
    <scope>NUCLEOTIDE SEQUENCE [LARGE SCALE GENOMIC DNA]</scope>
    <source>
        <strain evidence="1 2">VAN22-5A</strain>
    </source>
</reference>
<gene>
    <name evidence="1" type="ORF">PFY12_14575</name>
</gene>
<sequence>MKKTGNLELFNLESTEPLILKPLNERLHAGGYGAFPSAALDFPDESIDFLKLLVKDPVTTFPGRISGDSLKDLGIVTTAANELMSIIHNSKLRMPICLNAKMAERFLNDEPIEEFTFPAYDPKLVAENLEPHKIPNTLF</sequence>
<evidence type="ECO:0000313" key="2">
    <source>
        <dbReference type="Proteomes" id="UP001210978"/>
    </source>
</evidence>
<dbReference type="SUPFAM" id="SSF143081">
    <property type="entry name" value="BB1717-like"/>
    <property type="match status" value="1"/>
</dbReference>
<dbReference type="Gene3D" id="3.90.1680.10">
    <property type="entry name" value="SOS response associated peptidase-like"/>
    <property type="match status" value="1"/>
</dbReference>
<evidence type="ECO:0000313" key="1">
    <source>
        <dbReference type="EMBL" id="WBV60250.1"/>
    </source>
</evidence>
<proteinExistence type="predicted"/>